<dbReference type="RefSeq" id="WP_079591889.1">
    <property type="nucleotide sequence ID" value="NZ_FUYX01000010.1"/>
</dbReference>
<dbReference type="SUPFAM" id="SSF103515">
    <property type="entry name" value="Autotransporter"/>
    <property type="match status" value="1"/>
</dbReference>
<dbReference type="AlphaFoldDB" id="A0A1T5FZC0"/>
<accession>A0A1T5FZC0</accession>
<dbReference type="InterPro" id="IPR051551">
    <property type="entry name" value="Autotransporter_adhesion"/>
</dbReference>
<evidence type="ECO:0000256" key="1">
    <source>
        <dbReference type="ARBA" id="ARBA00022729"/>
    </source>
</evidence>
<name>A0A1T5FZC0_9HYPH</name>
<dbReference type="Proteomes" id="UP000190130">
    <property type="component" value="Unassembled WGS sequence"/>
</dbReference>
<dbReference type="SUPFAM" id="SSF51126">
    <property type="entry name" value="Pectin lyase-like"/>
    <property type="match status" value="3"/>
</dbReference>
<organism evidence="4 5">
    <name type="scientific">Bosea thiooxidans</name>
    <dbReference type="NCBI Taxonomy" id="53254"/>
    <lineage>
        <taxon>Bacteria</taxon>
        <taxon>Pseudomonadati</taxon>
        <taxon>Pseudomonadota</taxon>
        <taxon>Alphaproteobacteria</taxon>
        <taxon>Hyphomicrobiales</taxon>
        <taxon>Boseaceae</taxon>
        <taxon>Bosea</taxon>
    </lineage>
</organism>
<dbReference type="InterPro" id="IPR036709">
    <property type="entry name" value="Autotransporte_beta_dom_sf"/>
</dbReference>
<keyword evidence="1" id="KW-0732">Signal</keyword>
<feature type="domain" description="Autotransporter" evidence="3">
    <location>
        <begin position="929"/>
        <end position="1211"/>
    </location>
</feature>
<dbReference type="InterPro" id="IPR011050">
    <property type="entry name" value="Pectin_lyase_fold/virulence"/>
</dbReference>
<dbReference type="Gene3D" id="2.40.128.130">
    <property type="entry name" value="Autotransporter beta-domain"/>
    <property type="match status" value="1"/>
</dbReference>
<reference evidence="4 5" key="1">
    <citation type="submission" date="2017-02" db="EMBL/GenBank/DDBJ databases">
        <authorList>
            <person name="Peterson S.W."/>
        </authorList>
    </citation>
    <scope>NUCLEOTIDE SEQUENCE [LARGE SCALE GENOMIC DNA]</scope>
    <source>
        <strain evidence="4 5">DSM 9653</strain>
    </source>
</reference>
<protein>
    <submittedName>
        <fullName evidence="4">Autotransporter-associated beta strand repeat-containing protein</fullName>
    </submittedName>
</protein>
<dbReference type="Gene3D" id="2.160.20.20">
    <property type="match status" value="3"/>
</dbReference>
<dbReference type="Pfam" id="PF12951">
    <property type="entry name" value="PATR"/>
    <property type="match status" value="6"/>
</dbReference>
<dbReference type="PROSITE" id="PS51208">
    <property type="entry name" value="AUTOTRANSPORTER"/>
    <property type="match status" value="1"/>
</dbReference>
<gene>
    <name evidence="4" type="ORF">SAMN05660750_03668</name>
</gene>
<evidence type="ECO:0000313" key="4">
    <source>
        <dbReference type="EMBL" id="SKC01526.1"/>
    </source>
</evidence>
<feature type="region of interest" description="Disordered" evidence="2">
    <location>
        <begin position="903"/>
        <end position="929"/>
    </location>
</feature>
<dbReference type="InterPro" id="IPR012332">
    <property type="entry name" value="Autotransporter_pectin_lyase_C"/>
</dbReference>
<dbReference type="PANTHER" id="PTHR35037:SF3">
    <property type="entry name" value="C-TERMINAL REGION OF AIDA-LIKE PROTEIN"/>
    <property type="match status" value="1"/>
</dbReference>
<evidence type="ECO:0000259" key="3">
    <source>
        <dbReference type="PROSITE" id="PS51208"/>
    </source>
</evidence>
<proteinExistence type="predicted"/>
<dbReference type="PANTHER" id="PTHR35037">
    <property type="entry name" value="C-TERMINAL REGION OF AIDA-LIKE PROTEIN"/>
    <property type="match status" value="1"/>
</dbReference>
<evidence type="ECO:0000256" key="2">
    <source>
        <dbReference type="SAM" id="MobiDB-lite"/>
    </source>
</evidence>
<dbReference type="Pfam" id="PF03797">
    <property type="entry name" value="Autotransporter"/>
    <property type="match status" value="1"/>
</dbReference>
<dbReference type="NCBIfam" id="TIGR02601">
    <property type="entry name" value="autotrns_rpt"/>
    <property type="match status" value="6"/>
</dbReference>
<dbReference type="OrthoDB" id="8146511at2"/>
<dbReference type="EMBL" id="FUYX01000010">
    <property type="protein sequence ID" value="SKC01526.1"/>
    <property type="molecule type" value="Genomic_DNA"/>
</dbReference>
<dbReference type="SMART" id="SM00869">
    <property type="entry name" value="Autotransporter"/>
    <property type="match status" value="1"/>
</dbReference>
<sequence>MAKMRLRNWFEASCRRHDRAQLHRLTLLRSTALVTVGLAFSQPAWAQLFTYIGPDGGTWSAGPWSTPLVGGATTELIFEPGMVARSTTTNDLGAFTLNRVTSNSPFYNAVLTINAMGGSRLIFDGVNPGASTVGSLEFNTPLQLNSSTLFSAGYRIAFNGRISGPGQLTILGSGYLLADAAHTGGTRVFSALTIGDGGTVGSLSGDTELFDGALAFDRSDAVIHSGAVSGTGWLDQVGSGTLTLTGNSTFTGTTAVESGTLQIGNGGTTGALSSDILNLSRLIFNRSDDVTYGGGISGTGQVSKLGAGTLTLTGANTHSGGTTIVAGTLAIGNGGTTGSIAGDITNNAALVFNRSDDLTYSGEISGIGSLTKLGAGTLALAGANAYSGGTRVDAGVIRISHNTALGTGPVDLLAGTGLQTASNITMANAIATGGARIDTVSDMLTLNGLISGAGWLEKTGSGTLLLPGSNFYAGGTRLNAGTLAIQHANALGTGALEMAGGAMLDARGSFTLSNPVTLSNGTAFVDTGANNFGLAGAISGAGTLSKTGTGTLTLSGANSYTGATWIQEGTLRTSWFGALSNQTAVQISAGATLDLNGFGQTVGSLSGTGNVLLGGAVLHAGGNNTSTTFGGTISGAGSLFKSGTGTLTLNGTNTHTGVTHVFGGRLVVDGSVMTPVAVMPGATLGGSGSVGATAILSGGTLSPGNSPGTLTVNGNLTLDPGATYVAELQGALADRVNVTGTASLAGTLRIVPLGGAYLFKSPYTLLSATGGIAGAFSPVDATGSFGDGVTTTVDYTANDVRLTLTPKPLVPIVVPPTSSARLGVTAPANAHAVASAIDGAVARGADASPLFNLYNQPAAAIPAAVNQLSGEAHTAVPALGFQAANQFLGAMLDLNGRGRLAGAPGGPNGAAGFTADLPSKRSDAGPATLDPAHVSLWGATFGSRGRTEGEHGVGSANRTRDDAHLAVGADVLLAPGTVAGLAVAGGKARASLSGGLGKIESDVFQAGLYGQTRLGPVNLAAAAGYARLDNDVHRAVPVLGNGLSSSYASTAWSGRLQASGQLASWNGFSLSPLAALQAVQVHSPAFVERAGLGGNAGTLSVTSRNDVTSRSELGVQLDGQTSMGAVPVTGFVRASWAHYFEHDASLTASLIALPGTSFSAAGARPDRNAGLIAAGLDARLTDRISLGARLDSELSGNTRSLGGTARIAVSF</sequence>
<dbReference type="InterPro" id="IPR005546">
    <property type="entry name" value="Autotransporte_beta"/>
</dbReference>
<evidence type="ECO:0000313" key="5">
    <source>
        <dbReference type="Proteomes" id="UP000190130"/>
    </source>
</evidence>
<dbReference type="InterPro" id="IPR013425">
    <property type="entry name" value="Autotrns_rpt"/>
</dbReference>